<keyword evidence="2" id="KW-1185">Reference proteome</keyword>
<protein>
    <recommendedName>
        <fullName evidence="3">Sulfotransferase family protein</fullName>
    </recommendedName>
</protein>
<dbReference type="RefSeq" id="WP_136462130.1">
    <property type="nucleotide sequence ID" value="NZ_SRKY01000001.1"/>
</dbReference>
<reference evidence="1 2" key="1">
    <citation type="submission" date="2019-04" db="EMBL/GenBank/DDBJ databases">
        <title>Shimia ponticola sp. nov., isolated from seawater.</title>
        <authorList>
            <person name="Kim Y.-O."/>
            <person name="Yoon J.-H."/>
        </authorList>
    </citation>
    <scope>NUCLEOTIDE SEQUENCE [LARGE SCALE GENOMIC DNA]</scope>
    <source>
        <strain evidence="1 2">MYP11</strain>
    </source>
</reference>
<evidence type="ECO:0000313" key="1">
    <source>
        <dbReference type="EMBL" id="THH38800.1"/>
    </source>
</evidence>
<dbReference type="AlphaFoldDB" id="A0A4S4NRF5"/>
<sequence>MILTDFAHTGFALHLATDQPITRYQVLGERSSGTNFAKRLLGRNTDLKPTEALGWKHGFPHALAIPPDLLVIGVVRSAKSWALSMHAKPWHAGPDLQALPLSDFLRAPWDSYVDRPRYFDGAAAAGIVGQPLQYDRHPLTGARFDNLFALRRAKLAGLLSYAERGCNFALLRMEDMTAQPEATLDKLLSALPNSKRAESFRPVIKRLGSKFKPAIPARPDTPKALSEDDLDFLRAETDKTQEAILGYTY</sequence>
<gene>
    <name evidence="1" type="ORF">E4Z66_04365</name>
</gene>
<evidence type="ECO:0008006" key="3">
    <source>
        <dbReference type="Google" id="ProtNLM"/>
    </source>
</evidence>
<dbReference type="Proteomes" id="UP000306602">
    <property type="component" value="Unassembled WGS sequence"/>
</dbReference>
<dbReference type="InterPro" id="IPR027417">
    <property type="entry name" value="P-loop_NTPase"/>
</dbReference>
<proteinExistence type="predicted"/>
<dbReference type="EMBL" id="SRKY01000001">
    <property type="protein sequence ID" value="THH38800.1"/>
    <property type="molecule type" value="Genomic_DNA"/>
</dbReference>
<comment type="caution">
    <text evidence="1">The sequence shown here is derived from an EMBL/GenBank/DDBJ whole genome shotgun (WGS) entry which is preliminary data.</text>
</comment>
<name>A0A4S4NRF5_9RHOB</name>
<dbReference type="OrthoDB" id="7904151at2"/>
<evidence type="ECO:0000313" key="2">
    <source>
        <dbReference type="Proteomes" id="UP000306602"/>
    </source>
</evidence>
<organism evidence="1 2">
    <name type="scientific">Aliishimia ponticola</name>
    <dbReference type="NCBI Taxonomy" id="2499833"/>
    <lineage>
        <taxon>Bacteria</taxon>
        <taxon>Pseudomonadati</taxon>
        <taxon>Pseudomonadota</taxon>
        <taxon>Alphaproteobacteria</taxon>
        <taxon>Rhodobacterales</taxon>
        <taxon>Paracoccaceae</taxon>
        <taxon>Aliishimia</taxon>
    </lineage>
</organism>
<accession>A0A4S4NRF5</accession>
<dbReference type="SUPFAM" id="SSF52540">
    <property type="entry name" value="P-loop containing nucleoside triphosphate hydrolases"/>
    <property type="match status" value="1"/>
</dbReference>